<comment type="caution">
    <text evidence="2">The sequence shown here is derived from an EMBL/GenBank/DDBJ whole genome shotgun (WGS) entry which is preliminary data.</text>
</comment>
<name>A0ABQ7H946_DUNSA</name>
<proteinExistence type="predicted"/>
<gene>
    <name evidence="2" type="ORF">DUNSADRAFT_17928</name>
</gene>
<organism evidence="2 3">
    <name type="scientific">Dunaliella salina</name>
    <name type="common">Green alga</name>
    <name type="synonym">Protococcus salinus</name>
    <dbReference type="NCBI Taxonomy" id="3046"/>
    <lineage>
        <taxon>Eukaryota</taxon>
        <taxon>Viridiplantae</taxon>
        <taxon>Chlorophyta</taxon>
        <taxon>core chlorophytes</taxon>
        <taxon>Chlorophyceae</taxon>
        <taxon>CS clade</taxon>
        <taxon>Chlamydomonadales</taxon>
        <taxon>Dunaliellaceae</taxon>
        <taxon>Dunaliella</taxon>
    </lineage>
</organism>
<evidence type="ECO:0000256" key="1">
    <source>
        <dbReference type="SAM" id="MobiDB-lite"/>
    </source>
</evidence>
<dbReference type="Proteomes" id="UP000815325">
    <property type="component" value="Unassembled WGS sequence"/>
</dbReference>
<evidence type="ECO:0000313" key="3">
    <source>
        <dbReference type="Proteomes" id="UP000815325"/>
    </source>
</evidence>
<evidence type="ECO:0000313" key="2">
    <source>
        <dbReference type="EMBL" id="KAF5843350.1"/>
    </source>
</evidence>
<protein>
    <recommendedName>
        <fullName evidence="4">Encoded protein</fullName>
    </recommendedName>
</protein>
<reference evidence="2" key="1">
    <citation type="submission" date="2017-08" db="EMBL/GenBank/DDBJ databases">
        <authorList>
            <person name="Polle J.E."/>
            <person name="Barry K."/>
            <person name="Cushman J."/>
            <person name="Schmutz J."/>
            <person name="Tran D."/>
            <person name="Hathwaick L.T."/>
            <person name="Yim W.C."/>
            <person name="Jenkins J."/>
            <person name="Mckie-Krisberg Z.M."/>
            <person name="Prochnik S."/>
            <person name="Lindquist E."/>
            <person name="Dockter R.B."/>
            <person name="Adam C."/>
            <person name="Molina H."/>
            <person name="Bunkerborg J."/>
            <person name="Jin E."/>
            <person name="Buchheim M."/>
            <person name="Magnuson J."/>
        </authorList>
    </citation>
    <scope>NUCLEOTIDE SEQUENCE</scope>
    <source>
        <strain evidence="2">CCAP 19/18</strain>
    </source>
</reference>
<sequence>MSQHQQVLQRARPRLRRRQPPPPSQLWRTLWPRTARMLPRGTPNTARAHAQQVSHVPANPCWSSPAQTGNPHVHLVRRVPRNAWGSFAQNGTPNTARAYTQQVSHVPANSCWSSPAEPGAPLAHLVRCGPPTSWASFAQSGLPTSSDLCATSEPSTSLGSLSCSALSGIHP</sequence>
<feature type="compositionally biased region" description="Low complexity" evidence="1">
    <location>
        <begin position="1"/>
        <end position="10"/>
    </location>
</feature>
<accession>A0ABQ7H946</accession>
<keyword evidence="3" id="KW-1185">Reference proteome</keyword>
<feature type="region of interest" description="Disordered" evidence="1">
    <location>
        <begin position="1"/>
        <end position="29"/>
    </location>
</feature>
<evidence type="ECO:0008006" key="4">
    <source>
        <dbReference type="Google" id="ProtNLM"/>
    </source>
</evidence>
<dbReference type="EMBL" id="MU069444">
    <property type="protein sequence ID" value="KAF5843350.1"/>
    <property type="molecule type" value="Genomic_DNA"/>
</dbReference>